<dbReference type="KEGG" id="hhi:HAH_4450"/>
<dbReference type="InterPro" id="IPR023299">
    <property type="entry name" value="ATPase_P-typ_cyto_dom_N"/>
</dbReference>
<dbReference type="AlphaFoldDB" id="G0HZ70"/>
<dbReference type="Gene3D" id="3.40.1110.10">
    <property type="entry name" value="Calcium-transporting ATPase, cytoplasmic domain N"/>
    <property type="match status" value="1"/>
</dbReference>
<reference evidence="1 2" key="1">
    <citation type="journal article" date="2011" name="J. Bacteriol.">
        <title>Complete genome sequence of Haloarcula hispanica, a model haloarchaeon for studying genetics, metabolism, and virus-host interaction.</title>
        <authorList>
            <person name="Liu H."/>
            <person name="Wu Z."/>
            <person name="Li M."/>
            <person name="Zhang F."/>
            <person name="Zheng H."/>
            <person name="Han J."/>
            <person name="Liu J."/>
            <person name="Zhou J."/>
            <person name="Wang S."/>
            <person name="Xiang H."/>
        </authorList>
    </citation>
    <scope>NUCLEOTIDE SEQUENCE [LARGE SCALE GENOMIC DNA]</scope>
    <source>
        <strain evidence="2">ATCC 33960 / DSM 4426 / JCM 8911 / NBRC 102182 / NCIMB 2187 / VKM B-1755</strain>
    </source>
</reference>
<evidence type="ECO:0000313" key="1">
    <source>
        <dbReference type="EMBL" id="AEM59121.1"/>
    </source>
</evidence>
<organism evidence="1 2">
    <name type="scientific">Haloarcula hispanica (strain ATCC 33960 / DSM 4426 / JCM 8911 / NBRC 102182 / NCIMB 2187 / VKM B-1755)</name>
    <dbReference type="NCBI Taxonomy" id="634497"/>
    <lineage>
        <taxon>Archaea</taxon>
        <taxon>Methanobacteriati</taxon>
        <taxon>Methanobacteriota</taxon>
        <taxon>Stenosarchaea group</taxon>
        <taxon>Halobacteria</taxon>
        <taxon>Halobacteriales</taxon>
        <taxon>Haloarculaceae</taxon>
        <taxon>Haloarcula</taxon>
    </lineage>
</organism>
<sequence length="47" mass="5047">MIARAIREAADERDLSAPDATDFEAIKGEGFARASKETRCTSAGRTC</sequence>
<gene>
    <name evidence="1" type="ordered locus">HAH_4450</name>
</gene>
<dbReference type="Proteomes" id="UP000005629">
    <property type="component" value="Chromosome II"/>
</dbReference>
<proteinExistence type="predicted"/>
<dbReference type="STRING" id="634497.HAH_4450"/>
<dbReference type="GO" id="GO:0000166">
    <property type="term" value="F:nucleotide binding"/>
    <property type="evidence" value="ECO:0007669"/>
    <property type="project" value="InterPro"/>
</dbReference>
<evidence type="ECO:0000313" key="2">
    <source>
        <dbReference type="Proteomes" id="UP000005629"/>
    </source>
</evidence>
<name>G0HZ70_HALHT</name>
<protein>
    <submittedName>
        <fullName evidence="1">Uncharacterized protein</fullName>
    </submittedName>
</protein>
<dbReference type="EMBL" id="CP002922">
    <property type="protein sequence ID" value="AEM59121.1"/>
    <property type="molecule type" value="Genomic_DNA"/>
</dbReference>
<accession>G0HZ70</accession>
<dbReference type="HOGENOM" id="CLU_3162983_0_0_2"/>